<dbReference type="Gene3D" id="1.10.287.1490">
    <property type="match status" value="1"/>
</dbReference>
<name>A0AB39XGW5_9BRAD</name>
<organism evidence="3">
    <name type="scientific">Bradyrhizobium sp. LLZ17</name>
    <dbReference type="NCBI Taxonomy" id="3239388"/>
    <lineage>
        <taxon>Bacteria</taxon>
        <taxon>Pseudomonadati</taxon>
        <taxon>Pseudomonadota</taxon>
        <taxon>Alphaproteobacteria</taxon>
        <taxon>Hyphomicrobiales</taxon>
        <taxon>Nitrobacteraceae</taxon>
        <taxon>Bradyrhizobium</taxon>
    </lineage>
</organism>
<reference evidence="3" key="1">
    <citation type="submission" date="2024-08" db="EMBL/GenBank/DDBJ databases">
        <authorList>
            <person name="Chaddad Z."/>
            <person name="Lamrabet M."/>
            <person name="Bouhnik O."/>
            <person name="Alami S."/>
            <person name="Wipf D."/>
            <person name="Courty P.E."/>
            <person name="Missbah El Idrissi M."/>
        </authorList>
    </citation>
    <scope>NUCLEOTIDE SEQUENCE</scope>
    <source>
        <strain evidence="3">LLZ17</strain>
    </source>
</reference>
<feature type="region of interest" description="Disordered" evidence="2">
    <location>
        <begin position="1"/>
        <end position="77"/>
    </location>
</feature>
<sequence length="421" mass="43975">MADDKPEDAGLAPESGRAKRAPPTIDLEATEVSTQPQDAAGEPEVQRSAEQAMSEQASVEETKVEETKPEEIKPEPERVEAQAAVAPAAISPWIIAPFSGAVAAAVVIAVGWMLGWPAVQAPPAAPQVTSATVDALNGRVAAVEAKAGKPTADPAVTARLEALEKSVGTLRSDIANLRAQSDKVTSALNDAKSAPRDAAGSSELAALNDRISQLERASTNARAELAQQGEKIADAKVMDDKPLRYVVAATLLDVAVRHNDPYEAQLSAARSLAAKPELLKPLDVFASTGIPTPVALSRELLNIVPKLSPPAEAPSSNAGIVERLQAGASKLVRIERTDGVGNDRGAIVARVTSAALRNDFVEARRELKTLPEAERAPAQAWLDKADARDAALAASRKFADDAMAGLAKADLAKPDLVKSAQ</sequence>
<dbReference type="AlphaFoldDB" id="A0AB39XGW5"/>
<evidence type="ECO:0000313" key="3">
    <source>
        <dbReference type="EMBL" id="XDV55627.1"/>
    </source>
</evidence>
<dbReference type="EMBL" id="CP165734">
    <property type="protein sequence ID" value="XDV55627.1"/>
    <property type="molecule type" value="Genomic_DNA"/>
</dbReference>
<dbReference type="RefSeq" id="WP_369720077.1">
    <property type="nucleotide sequence ID" value="NZ_CP165734.1"/>
</dbReference>
<feature type="compositionally biased region" description="Basic and acidic residues" evidence="2">
    <location>
        <begin position="60"/>
        <end position="77"/>
    </location>
</feature>
<evidence type="ECO:0000256" key="2">
    <source>
        <dbReference type="SAM" id="MobiDB-lite"/>
    </source>
</evidence>
<feature type="coiled-coil region" evidence="1">
    <location>
        <begin position="160"/>
        <end position="231"/>
    </location>
</feature>
<proteinExistence type="predicted"/>
<gene>
    <name evidence="3" type="ORF">AB8Z38_23035</name>
</gene>
<feature type="compositionally biased region" description="Polar residues" evidence="2">
    <location>
        <begin position="48"/>
        <end position="57"/>
    </location>
</feature>
<protein>
    <submittedName>
        <fullName evidence="3">COG4223 family protein</fullName>
    </submittedName>
</protein>
<evidence type="ECO:0000256" key="1">
    <source>
        <dbReference type="SAM" id="Coils"/>
    </source>
</evidence>
<accession>A0AB39XGW5</accession>
<keyword evidence="1" id="KW-0175">Coiled coil</keyword>